<gene>
    <name evidence="1" type="ORF">IW245_003686</name>
</gene>
<comment type="caution">
    <text evidence="1">The sequence shown here is derived from an EMBL/GenBank/DDBJ whole genome shotgun (WGS) entry which is preliminary data.</text>
</comment>
<proteinExistence type="predicted"/>
<dbReference type="AlphaFoldDB" id="A0A8J7KX83"/>
<keyword evidence="2" id="KW-1185">Reference proteome</keyword>
<accession>A0A8J7KX83</accession>
<name>A0A8J7KX83_9ACTN</name>
<dbReference type="Proteomes" id="UP000622552">
    <property type="component" value="Unassembled WGS sequence"/>
</dbReference>
<reference evidence="1" key="1">
    <citation type="submission" date="2020-11" db="EMBL/GenBank/DDBJ databases">
        <title>Sequencing the genomes of 1000 actinobacteria strains.</title>
        <authorList>
            <person name="Klenk H.-P."/>
        </authorList>
    </citation>
    <scope>NUCLEOTIDE SEQUENCE</scope>
    <source>
        <strain evidence="1">DSM 45356</strain>
    </source>
</reference>
<organism evidence="1 2">
    <name type="scientific">Longispora fulva</name>
    <dbReference type="NCBI Taxonomy" id="619741"/>
    <lineage>
        <taxon>Bacteria</taxon>
        <taxon>Bacillati</taxon>
        <taxon>Actinomycetota</taxon>
        <taxon>Actinomycetes</taxon>
        <taxon>Micromonosporales</taxon>
        <taxon>Micromonosporaceae</taxon>
        <taxon>Longispora</taxon>
    </lineage>
</organism>
<evidence type="ECO:0000313" key="1">
    <source>
        <dbReference type="EMBL" id="MBG6137492.1"/>
    </source>
</evidence>
<sequence>MRPRDARNWKARHVEHERAEYMSARARELGRLGYQTPAGVLAEGDSPLWKRIAAEVLPEWREEIVRSDLEGGRERQEVYMEKAGLSRAALDKWIRTGERPERRQSGDCDGPACLCHKVPGWH</sequence>
<dbReference type="EMBL" id="JADOUF010000001">
    <property type="protein sequence ID" value="MBG6137492.1"/>
    <property type="molecule type" value="Genomic_DNA"/>
</dbReference>
<protein>
    <submittedName>
        <fullName evidence="1">Uncharacterized protein</fullName>
    </submittedName>
</protein>
<evidence type="ECO:0000313" key="2">
    <source>
        <dbReference type="Proteomes" id="UP000622552"/>
    </source>
</evidence>